<keyword evidence="7" id="KW-1185">Reference proteome</keyword>
<comment type="caution">
    <text evidence="6">The sequence shown here is derived from an EMBL/GenBank/DDBJ whole genome shotgun (WGS) entry which is preliminary data.</text>
</comment>
<dbReference type="SUPFAM" id="SSF46689">
    <property type="entry name" value="Homeodomain-like"/>
    <property type="match status" value="1"/>
</dbReference>
<evidence type="ECO:0000313" key="6">
    <source>
        <dbReference type="EMBL" id="GMA29776.1"/>
    </source>
</evidence>
<gene>
    <name evidence="6" type="ORF">GCM10025874_30290</name>
</gene>
<keyword evidence="3" id="KW-0804">Transcription</keyword>
<dbReference type="InterPro" id="IPR050109">
    <property type="entry name" value="HTH-type_TetR-like_transc_reg"/>
</dbReference>
<reference evidence="6 7" key="1">
    <citation type="journal article" date="2014" name="Int. J. Syst. Evol. Microbiol.">
        <title>Complete genome sequence of Corynebacterium casei LMG S-19264T (=DSM 44701T), isolated from a smear-ripened cheese.</title>
        <authorList>
            <consortium name="US DOE Joint Genome Institute (JGI-PGF)"/>
            <person name="Walter F."/>
            <person name="Albersmeier A."/>
            <person name="Kalinowski J."/>
            <person name="Ruckert C."/>
        </authorList>
    </citation>
    <scope>NUCLEOTIDE SEQUENCE [LARGE SCALE GENOMIC DNA]</scope>
    <source>
        <strain evidence="6 7">NBRC 112289</strain>
    </source>
</reference>
<dbReference type="PANTHER" id="PTHR30055">
    <property type="entry name" value="HTH-TYPE TRANSCRIPTIONAL REGULATOR RUTR"/>
    <property type="match status" value="1"/>
</dbReference>
<name>A0AA37XC90_9MICO</name>
<feature type="DNA-binding region" description="H-T-H motif" evidence="4">
    <location>
        <begin position="37"/>
        <end position="56"/>
    </location>
</feature>
<evidence type="ECO:0000313" key="7">
    <source>
        <dbReference type="Proteomes" id="UP001157160"/>
    </source>
</evidence>
<sequence>MHPEPLGLRERKRRATRRAIQLAALQLVDERGADAVTVEDIAERADISPRTFFNYFGTKEGPIIGDLPSLPDDAVVTDVLERGPLWDGIRDLLIAATEQSVSDIELMQLRRSVLARYPHYFALRMGAMHEVEETFTAQLEQRFRADGLDDEQAHSRAALCTLLALGAVRHAWKVWAEHEGAEPLVEHITASFASAPSIVVQQHAS</sequence>
<evidence type="ECO:0000256" key="3">
    <source>
        <dbReference type="ARBA" id="ARBA00023163"/>
    </source>
</evidence>
<dbReference type="PANTHER" id="PTHR30055:SF238">
    <property type="entry name" value="MYCOFACTOCIN BIOSYNTHESIS TRANSCRIPTIONAL REGULATOR MFTR-RELATED"/>
    <property type="match status" value="1"/>
</dbReference>
<evidence type="ECO:0000259" key="5">
    <source>
        <dbReference type="PROSITE" id="PS50977"/>
    </source>
</evidence>
<dbReference type="InterPro" id="IPR001647">
    <property type="entry name" value="HTH_TetR"/>
</dbReference>
<dbReference type="RefSeq" id="WP_284234171.1">
    <property type="nucleotide sequence ID" value="NZ_BSUL01000001.1"/>
</dbReference>
<evidence type="ECO:0000256" key="2">
    <source>
        <dbReference type="ARBA" id="ARBA00023125"/>
    </source>
</evidence>
<evidence type="ECO:0000256" key="4">
    <source>
        <dbReference type="PROSITE-ProRule" id="PRU00335"/>
    </source>
</evidence>
<dbReference type="Gene3D" id="1.10.10.60">
    <property type="entry name" value="Homeodomain-like"/>
    <property type="match status" value="1"/>
</dbReference>
<dbReference type="Gene3D" id="1.10.357.10">
    <property type="entry name" value="Tetracycline Repressor, domain 2"/>
    <property type="match status" value="1"/>
</dbReference>
<dbReference type="EMBL" id="BSUL01000001">
    <property type="protein sequence ID" value="GMA29776.1"/>
    <property type="molecule type" value="Genomic_DNA"/>
</dbReference>
<dbReference type="InterPro" id="IPR009057">
    <property type="entry name" value="Homeodomain-like_sf"/>
</dbReference>
<dbReference type="GO" id="GO:0003700">
    <property type="term" value="F:DNA-binding transcription factor activity"/>
    <property type="evidence" value="ECO:0007669"/>
    <property type="project" value="TreeGrafter"/>
</dbReference>
<keyword evidence="2 4" id="KW-0238">DNA-binding</keyword>
<dbReference type="AlphaFoldDB" id="A0AA37XC90"/>
<organism evidence="6 7">
    <name type="scientific">Arenivirga flava</name>
    <dbReference type="NCBI Taxonomy" id="1930060"/>
    <lineage>
        <taxon>Bacteria</taxon>
        <taxon>Bacillati</taxon>
        <taxon>Actinomycetota</taxon>
        <taxon>Actinomycetes</taxon>
        <taxon>Micrococcales</taxon>
        <taxon>Microbacteriaceae</taxon>
        <taxon>Arenivirga</taxon>
    </lineage>
</organism>
<proteinExistence type="predicted"/>
<dbReference type="GO" id="GO:0000976">
    <property type="term" value="F:transcription cis-regulatory region binding"/>
    <property type="evidence" value="ECO:0007669"/>
    <property type="project" value="TreeGrafter"/>
</dbReference>
<dbReference type="Pfam" id="PF00440">
    <property type="entry name" value="TetR_N"/>
    <property type="match status" value="1"/>
</dbReference>
<keyword evidence="1" id="KW-0805">Transcription regulation</keyword>
<evidence type="ECO:0000256" key="1">
    <source>
        <dbReference type="ARBA" id="ARBA00023015"/>
    </source>
</evidence>
<dbReference type="PROSITE" id="PS50977">
    <property type="entry name" value="HTH_TETR_2"/>
    <property type="match status" value="1"/>
</dbReference>
<protein>
    <submittedName>
        <fullName evidence="6">TetR family transcriptional regulator</fullName>
    </submittedName>
</protein>
<accession>A0AA37XC90</accession>
<dbReference type="Proteomes" id="UP001157160">
    <property type="component" value="Unassembled WGS sequence"/>
</dbReference>
<feature type="domain" description="HTH tetR-type" evidence="5">
    <location>
        <begin position="14"/>
        <end position="74"/>
    </location>
</feature>